<dbReference type="EMBL" id="CP002994">
    <property type="protein sequence ID" value="AEM82174.1"/>
    <property type="molecule type" value="Genomic_DNA"/>
</dbReference>
<dbReference type="AlphaFoldDB" id="G2P2Q1"/>
<accession>G2P2Q1</accession>
<organism evidence="1 2">
    <name type="scientific">Streptomyces violaceusniger (strain Tu 4113)</name>
    <dbReference type="NCBI Taxonomy" id="653045"/>
    <lineage>
        <taxon>Bacteria</taxon>
        <taxon>Bacillati</taxon>
        <taxon>Actinomycetota</taxon>
        <taxon>Actinomycetes</taxon>
        <taxon>Kitasatosporales</taxon>
        <taxon>Streptomycetaceae</taxon>
        <taxon>Streptomyces</taxon>
        <taxon>Streptomyces violaceusniger group</taxon>
    </lineage>
</organism>
<dbReference type="Proteomes" id="UP000008703">
    <property type="component" value="Chromosome"/>
</dbReference>
<name>G2P2Q1_STRV4</name>
<sequence>MEISFLIHDVYGIGSTIRAFDGAGDGGGERA</sequence>
<gene>
    <name evidence="1" type="ORF">Strvi_2453</name>
</gene>
<keyword evidence="2" id="KW-1185">Reference proteome</keyword>
<evidence type="ECO:0000313" key="1">
    <source>
        <dbReference type="EMBL" id="AEM82174.1"/>
    </source>
</evidence>
<reference evidence="1" key="1">
    <citation type="submission" date="2011-08" db="EMBL/GenBank/DDBJ databases">
        <title>Complete sequence of chromosome of Streptomyces violaceusniger Tu 4113.</title>
        <authorList>
            <consortium name="US DOE Joint Genome Institute"/>
            <person name="Lucas S."/>
            <person name="Han J."/>
            <person name="Lapidus A."/>
            <person name="Cheng J.-F."/>
            <person name="Goodwin L."/>
            <person name="Pitluck S."/>
            <person name="Peters L."/>
            <person name="Ivanova N."/>
            <person name="Daligault H."/>
            <person name="Detter J.C."/>
            <person name="Han C."/>
            <person name="Tapia R."/>
            <person name="Land M."/>
            <person name="Hauser L."/>
            <person name="Kyrpides N."/>
            <person name="Ivanova N."/>
            <person name="Pagani I."/>
            <person name="Hagen A."/>
            <person name="Katz L."/>
            <person name="Fiedler H.-P."/>
            <person name="Keasling J."/>
            <person name="Fortman J."/>
            <person name="Woyke T."/>
        </authorList>
    </citation>
    <scope>NUCLEOTIDE SEQUENCE [LARGE SCALE GENOMIC DNA]</scope>
    <source>
        <strain evidence="1">Tu 4113</strain>
    </source>
</reference>
<dbReference type="KEGG" id="svl:Strvi_2453"/>
<proteinExistence type="predicted"/>
<evidence type="ECO:0000313" key="2">
    <source>
        <dbReference type="Proteomes" id="UP000008703"/>
    </source>
</evidence>
<protein>
    <submittedName>
        <fullName evidence="1">Uncharacterized protein</fullName>
    </submittedName>
</protein>
<dbReference type="HOGENOM" id="CLU_3398864_0_0_11"/>